<comment type="caution">
    <text evidence="1">The sequence shown here is derived from an EMBL/GenBank/DDBJ whole genome shotgun (WGS) entry which is preliminary data.</text>
</comment>
<gene>
    <name evidence="1" type="ORF">E5358_10165</name>
</gene>
<accession>A0AC61QP41</accession>
<keyword evidence="2" id="KW-1185">Reference proteome</keyword>
<evidence type="ECO:0000313" key="1">
    <source>
        <dbReference type="EMBL" id="TGX81491.1"/>
    </source>
</evidence>
<name>A0AC61QP41_9BACT</name>
<organism evidence="1 2">
    <name type="scientific">Palleniella muris</name>
    <dbReference type="NCBI Taxonomy" id="3038145"/>
    <lineage>
        <taxon>Bacteria</taxon>
        <taxon>Pseudomonadati</taxon>
        <taxon>Bacteroidota</taxon>
        <taxon>Bacteroidia</taxon>
        <taxon>Bacteroidales</taxon>
        <taxon>Prevotellaceae</taxon>
        <taxon>Palleniella</taxon>
    </lineage>
</organism>
<dbReference type="EMBL" id="SRZC01000016">
    <property type="protein sequence ID" value="TGX81491.1"/>
    <property type="molecule type" value="Genomic_DNA"/>
</dbReference>
<reference evidence="1" key="1">
    <citation type="submission" date="2019-04" db="EMBL/GenBank/DDBJ databases">
        <title>Microbes associate with the intestines of laboratory mice.</title>
        <authorList>
            <person name="Navarre W."/>
            <person name="Wong E."/>
            <person name="Huang K."/>
            <person name="Tropini C."/>
            <person name="Ng K."/>
            <person name="Yu B."/>
        </authorList>
    </citation>
    <scope>NUCLEOTIDE SEQUENCE</scope>
    <source>
        <strain evidence="1">NM73_A23</strain>
    </source>
</reference>
<proteinExistence type="predicted"/>
<dbReference type="Proteomes" id="UP000308886">
    <property type="component" value="Unassembled WGS sequence"/>
</dbReference>
<sequence length="668" mass="74981">MKKISTIIFLMLCVMATQKAVAFNYAAIPDSIAPDPEDEDYYLDTITKTPKRLATRRNVMDFSLESRYRPKHNEFTKKWYDHMYVKAGAGLMGFVPTSGNYKLNTLATVHGSLGKTLDIYNTIRLSLEYGSGYEKYSRSHFNSLRGSLEYLFNVSAFSRGYNPARPFEMQLLFGAGAYCTNIMHDSQPTRISPEVHTGFQFKFLSGPYGHFTVEPYVGVTADKMDFSPDNWRKYDVFYGVNLSIVHSFTNNFSPKQRHDSLMYNPWFFEAGMGPMVTFRKNSPIDALPASHTAGLQMQWSVGKWISSTVGVRLSAHMASNRIQEGAGKNGFRRNFYEATCGGNVEGLINPFGFSKKFDWNNPFGAYIFAGVGYGSLNLTGGGNYKTRTSFESISGGAHLYATIDKDLQFFVEPRYSSYRHEGVRDDNVSVLFGLTAKTRSAKFRPRVLEPEEESDALPITAGLSFTTPIMMMQTSAYKDKGFSYGIKAFGQYRFTKLSSARLSIDYLSLSRAIESPFTESYMKGDKPVSQSSYRMGNRRHGLLITTANYSVDMYSLLSGYQGPKRFNLEFYFGPGAAFYISESASAIGDNLPEGHTFKSNIDHKFKVHFAFTGGAKFSHNFSRQIGVYLEPSLHFISNVRMAGIQTISFVGNKMQLIPSVSLGAQYTL</sequence>
<evidence type="ECO:0000313" key="2">
    <source>
        <dbReference type="Proteomes" id="UP000308886"/>
    </source>
</evidence>
<protein>
    <submittedName>
        <fullName evidence="1">Uncharacterized protein</fullName>
    </submittedName>
</protein>